<comment type="caution">
    <text evidence="2">The sequence shown here is derived from an EMBL/GenBank/DDBJ whole genome shotgun (WGS) entry which is preliminary data.</text>
</comment>
<feature type="binding site" evidence="1">
    <location>
        <position position="9"/>
    </location>
    <ligand>
        <name>Zn(2+)</name>
        <dbReference type="ChEBI" id="CHEBI:29105"/>
    </ligand>
</feature>
<accession>W1RSV6</accession>
<evidence type="ECO:0000313" key="3">
    <source>
        <dbReference type="Proteomes" id="UP000018857"/>
    </source>
</evidence>
<dbReference type="Proteomes" id="UP000018857">
    <property type="component" value="Unassembled WGS sequence"/>
</dbReference>
<organism evidence="2 3">
    <name type="scientific">Marinomonas profundimaris</name>
    <dbReference type="NCBI Taxonomy" id="1208321"/>
    <lineage>
        <taxon>Bacteria</taxon>
        <taxon>Pseudomonadati</taxon>
        <taxon>Pseudomonadota</taxon>
        <taxon>Gammaproteobacteria</taxon>
        <taxon>Oceanospirillales</taxon>
        <taxon>Oceanospirillaceae</taxon>
        <taxon>Marinomonas</taxon>
    </lineage>
</organism>
<dbReference type="GO" id="GO:0006284">
    <property type="term" value="P:base-excision repair"/>
    <property type="evidence" value="ECO:0007669"/>
    <property type="project" value="InterPro"/>
</dbReference>
<feature type="binding site" evidence="1">
    <location>
        <position position="180"/>
    </location>
    <ligand>
        <name>Zn(2+)</name>
        <dbReference type="ChEBI" id="CHEBI:29105"/>
    </ligand>
</feature>
<dbReference type="eggNOG" id="COG2818">
    <property type="taxonomic scope" value="Bacteria"/>
</dbReference>
<dbReference type="STRING" id="1208321.D104_11585"/>
<dbReference type="PATRIC" id="fig|1208321.3.peg.2307"/>
<reference evidence="2 3" key="1">
    <citation type="journal article" date="2014" name="Genome Announc.">
        <title>Draft Genome Sequence of Marinomonas sp. Strain D104, a Polycyclic Aromatic Hydrocarbon-Degrading Bacterium from the Deep-Sea Sediment of the Arctic Ocean.</title>
        <authorList>
            <person name="Dong C."/>
            <person name="Bai X."/>
            <person name="Lai Q."/>
            <person name="Xie Y."/>
            <person name="Chen X."/>
            <person name="Shao Z."/>
        </authorList>
    </citation>
    <scope>NUCLEOTIDE SEQUENCE [LARGE SCALE GENOMIC DNA]</scope>
    <source>
        <strain evidence="2 3">D104</strain>
    </source>
</reference>
<feature type="binding site" evidence="1">
    <location>
        <position position="176"/>
    </location>
    <ligand>
        <name>Zn(2+)</name>
        <dbReference type="ChEBI" id="CHEBI:29105"/>
    </ligand>
</feature>
<dbReference type="OrthoDB" id="9807664at2"/>
<dbReference type="InterPro" id="IPR005019">
    <property type="entry name" value="Adenine_glyco"/>
</dbReference>
<feature type="binding site" evidence="1">
    <location>
        <position position="22"/>
    </location>
    <ligand>
        <name>Zn(2+)</name>
        <dbReference type="ChEBI" id="CHEBI:29105"/>
    </ligand>
</feature>
<dbReference type="EMBL" id="AYOZ01000023">
    <property type="protein sequence ID" value="ETI59870.1"/>
    <property type="molecule type" value="Genomic_DNA"/>
</dbReference>
<gene>
    <name evidence="2" type="ORF">D104_11585</name>
</gene>
<dbReference type="InterPro" id="IPR052891">
    <property type="entry name" value="DNA-3mA_glycosylase"/>
</dbReference>
<dbReference type="AlphaFoldDB" id="W1RSV6"/>
<keyword evidence="1" id="KW-0862">Zinc</keyword>
<name>W1RSV6_9GAMM</name>
<dbReference type="PANTHER" id="PTHR30037:SF4">
    <property type="entry name" value="DNA-3-METHYLADENINE GLYCOSYLASE I"/>
    <property type="match status" value="1"/>
</dbReference>
<dbReference type="GO" id="GO:0046872">
    <property type="term" value="F:metal ion binding"/>
    <property type="evidence" value="ECO:0007669"/>
    <property type="project" value="UniProtKB-KW"/>
</dbReference>
<dbReference type="PANTHER" id="PTHR30037">
    <property type="entry name" value="DNA-3-METHYLADENINE GLYCOSYLASE 1"/>
    <property type="match status" value="1"/>
</dbReference>
<proteinExistence type="predicted"/>
<keyword evidence="1" id="KW-0479">Metal-binding</keyword>
<evidence type="ECO:0000313" key="2">
    <source>
        <dbReference type="EMBL" id="ETI59870.1"/>
    </source>
</evidence>
<dbReference type="Gene3D" id="1.10.340.30">
    <property type="entry name" value="Hypothetical protein, domain 2"/>
    <property type="match status" value="1"/>
</dbReference>
<dbReference type="GO" id="GO:0008725">
    <property type="term" value="F:DNA-3-methyladenine glycosylase activity"/>
    <property type="evidence" value="ECO:0007669"/>
    <property type="project" value="InterPro"/>
</dbReference>
<sequence length="197" mass="22801">MKIDNKPRCAWADSAPDFPHYHDTEWGFPVANDQRLFEKLCLETFQSGLSWRTILSKRENFRQAFENFDVKKVALFDDDNVKQLLENKGIVRNKRKVLAVINNAKRALEMIETEGSLAAFLWRYEPDENTLPPPETQTTSPESIALSKALKKRGWQFVGPTTLYAFMQSMGLINDHSEACFMRKDIAEARKGFKRPR</sequence>
<protein>
    <submittedName>
        <fullName evidence="2">3-methyladenine DNA glycosylase</fullName>
    </submittedName>
</protein>
<dbReference type="SUPFAM" id="SSF48150">
    <property type="entry name" value="DNA-glycosylase"/>
    <property type="match status" value="1"/>
</dbReference>
<dbReference type="Pfam" id="PF03352">
    <property type="entry name" value="Adenine_glyco"/>
    <property type="match status" value="1"/>
</dbReference>
<dbReference type="InterPro" id="IPR011257">
    <property type="entry name" value="DNA_glycosylase"/>
</dbReference>
<evidence type="ECO:0000256" key="1">
    <source>
        <dbReference type="PIRSR" id="PIRSR605019-1"/>
    </source>
</evidence>
<keyword evidence="3" id="KW-1185">Reference proteome</keyword>
<dbReference type="RefSeq" id="WP_024024402.1">
    <property type="nucleotide sequence ID" value="NZ_AYOZ01000023.1"/>
</dbReference>